<dbReference type="Gene3D" id="1.25.40.20">
    <property type="entry name" value="Ankyrin repeat-containing domain"/>
    <property type="match status" value="1"/>
</dbReference>
<gene>
    <name evidence="2" type="ORF">Gaeavirus9_6</name>
</gene>
<feature type="compositionally biased region" description="Basic residues" evidence="1">
    <location>
        <begin position="553"/>
        <end position="569"/>
    </location>
</feature>
<sequence length="569" mass="62873">MGLNKLLGGGGSSDGKCPCVRCMKAFNAGNFEDALDIADKSQCCMRCQDKDGNTVLHHLVMCCSKSRKPQKCMIVLDKILARDDVDEFINIQNDDKVTPILMAVMKGSEEIATKLDAAGANKSLKDKDGNFLQTEVSEMEDAGLGQLETVTDDQKCVDNVTKLIIVDKTADLSSLGLTTEIDDSKTDVMKTDGTDAFVSGLKHKLANIADERPKSKVISSGSTITGVVKGVNDDDTITADTSLDTDQFIRKLGLKYGTEHPKSIDELMGEHPNPKTKKIDELMEKHSDPELETSDMKSDSLIDHLTTKIQHGAGLGSLAAKQDTSESIDTDVLMKAIENIQANQNKTTGVLEGGAHKSSHKRHSEKIMGERQLKLHSENSEQGLERISKRNSNSNSNPKHNIFKTTKKFVDYDVYSSDGGSAKNELSRIINTRKSDLHTEVFNMVMGMLNRGEITKDSRPIDANERNAKLIKAYLYRMVSEKNPQLNGMDKILMIKKMSDSEIMDNLTTMPDLDQLEANIQQHLKEKHADRESTKKPNSDSVIIEDSSDEKPKKKATKPKKIAKKTTKK</sequence>
<feature type="region of interest" description="Disordered" evidence="1">
    <location>
        <begin position="378"/>
        <end position="401"/>
    </location>
</feature>
<organism evidence="2">
    <name type="scientific">Gaeavirus sp</name>
    <dbReference type="NCBI Taxonomy" id="2487767"/>
    <lineage>
        <taxon>Viruses</taxon>
        <taxon>Varidnaviria</taxon>
        <taxon>Bamfordvirae</taxon>
        <taxon>Nucleocytoviricota</taxon>
        <taxon>Megaviricetes</taxon>
        <taxon>Imitervirales</taxon>
        <taxon>Mimiviridae</taxon>
        <taxon>Klosneuvirinae</taxon>
    </lineage>
</organism>
<dbReference type="SUPFAM" id="SSF48403">
    <property type="entry name" value="Ankyrin repeat"/>
    <property type="match status" value="1"/>
</dbReference>
<feature type="compositionally biased region" description="Basic and acidic residues" evidence="1">
    <location>
        <begin position="524"/>
        <end position="538"/>
    </location>
</feature>
<evidence type="ECO:0000313" key="2">
    <source>
        <dbReference type="EMBL" id="AYV80096.1"/>
    </source>
</evidence>
<dbReference type="EMBL" id="MK072207">
    <property type="protein sequence ID" value="AYV80096.1"/>
    <property type="molecule type" value="Genomic_DNA"/>
</dbReference>
<dbReference type="InterPro" id="IPR036770">
    <property type="entry name" value="Ankyrin_rpt-contain_sf"/>
</dbReference>
<name>A0A3G4ZYT8_9VIRU</name>
<feature type="compositionally biased region" description="Basic and acidic residues" evidence="1">
    <location>
        <begin position="378"/>
        <end position="388"/>
    </location>
</feature>
<feature type="region of interest" description="Disordered" evidence="1">
    <location>
        <begin position="524"/>
        <end position="569"/>
    </location>
</feature>
<evidence type="ECO:0000256" key="1">
    <source>
        <dbReference type="SAM" id="MobiDB-lite"/>
    </source>
</evidence>
<proteinExistence type="predicted"/>
<accession>A0A3G4ZYT8</accession>
<protein>
    <submittedName>
        <fullName evidence="2">Uncharacterized protein</fullName>
    </submittedName>
</protein>
<reference evidence="2" key="1">
    <citation type="submission" date="2018-10" db="EMBL/GenBank/DDBJ databases">
        <title>Hidden diversity of soil giant viruses.</title>
        <authorList>
            <person name="Schulz F."/>
            <person name="Alteio L."/>
            <person name="Goudeau D."/>
            <person name="Ryan E.M."/>
            <person name="Malmstrom R.R."/>
            <person name="Blanchard J."/>
            <person name="Woyke T."/>
        </authorList>
    </citation>
    <scope>NUCLEOTIDE SEQUENCE</scope>
    <source>
        <strain evidence="2">GAV1</strain>
    </source>
</reference>